<keyword evidence="3 10" id="KW-0812">Transmembrane</keyword>
<dbReference type="CDD" id="cd03244">
    <property type="entry name" value="ABCC_MRP_domain2"/>
    <property type="match status" value="1"/>
</dbReference>
<dbReference type="SMART" id="SM00382">
    <property type="entry name" value="AAA"/>
    <property type="match status" value="2"/>
</dbReference>
<feature type="domain" description="ABC transporter" evidence="11">
    <location>
        <begin position="1228"/>
        <end position="1462"/>
    </location>
</feature>
<dbReference type="PANTHER" id="PTHR24223">
    <property type="entry name" value="ATP-BINDING CASSETTE SUB-FAMILY C"/>
    <property type="match status" value="1"/>
</dbReference>
<dbReference type="InterPro" id="IPR003439">
    <property type="entry name" value="ABC_transporter-like_ATP-bd"/>
</dbReference>
<feature type="transmembrane region" description="Helical" evidence="10">
    <location>
        <begin position="194"/>
        <end position="214"/>
    </location>
</feature>
<evidence type="ECO:0000256" key="1">
    <source>
        <dbReference type="ARBA" id="ARBA00004128"/>
    </source>
</evidence>
<gene>
    <name evidence="13" type="ORF">SeMB42_g02945</name>
</gene>
<evidence type="ECO:0000256" key="10">
    <source>
        <dbReference type="SAM" id="Phobius"/>
    </source>
</evidence>
<evidence type="ECO:0000259" key="11">
    <source>
        <dbReference type="PROSITE" id="PS50893"/>
    </source>
</evidence>
<evidence type="ECO:0000256" key="5">
    <source>
        <dbReference type="ARBA" id="ARBA00022741"/>
    </source>
</evidence>
<reference evidence="13 14" key="1">
    <citation type="journal article" date="2019" name="Sci. Rep.">
        <title>Comparative genomics of chytrid fungi reveal insights into the obligate biotrophic and pathogenic lifestyle of Synchytrium endobioticum.</title>
        <authorList>
            <person name="van de Vossenberg B.T.L.H."/>
            <person name="Warris S."/>
            <person name="Nguyen H.D.T."/>
            <person name="van Gent-Pelzer M.P.E."/>
            <person name="Joly D.L."/>
            <person name="van de Geest H.C."/>
            <person name="Bonants P.J.M."/>
            <person name="Smith D.S."/>
            <person name="Levesque C.A."/>
            <person name="van der Lee T.A.J."/>
        </authorList>
    </citation>
    <scope>NUCLEOTIDE SEQUENCE [LARGE SCALE GENOMIC DNA]</scope>
    <source>
        <strain evidence="13 14">MB42</strain>
    </source>
</reference>
<dbReference type="Gene3D" id="1.20.1560.10">
    <property type="entry name" value="ABC transporter type 1, transmembrane domain"/>
    <property type="match status" value="2"/>
</dbReference>
<feature type="transmembrane region" description="Helical" evidence="10">
    <location>
        <begin position="909"/>
        <end position="932"/>
    </location>
</feature>
<keyword evidence="6" id="KW-0067">ATP-binding</keyword>
<feature type="transmembrane region" description="Helical" evidence="10">
    <location>
        <begin position="226"/>
        <end position="246"/>
    </location>
</feature>
<feature type="transmembrane region" description="Helical" evidence="10">
    <location>
        <begin position="446"/>
        <end position="471"/>
    </location>
</feature>
<dbReference type="InterPro" id="IPR027417">
    <property type="entry name" value="P-loop_NTPase"/>
</dbReference>
<evidence type="ECO:0000256" key="4">
    <source>
        <dbReference type="ARBA" id="ARBA00022737"/>
    </source>
</evidence>
<protein>
    <submittedName>
        <fullName evidence="13">Uncharacterized protein</fullName>
    </submittedName>
</protein>
<dbReference type="PROSITE" id="PS00211">
    <property type="entry name" value="ABC_TRANSPORTER_1"/>
    <property type="match status" value="2"/>
</dbReference>
<comment type="caution">
    <text evidence="13">The sequence shown here is derived from an EMBL/GenBank/DDBJ whole genome shotgun (WGS) entry which is preliminary data.</text>
</comment>
<dbReference type="Pfam" id="PF00664">
    <property type="entry name" value="ABC_membrane"/>
    <property type="match status" value="2"/>
</dbReference>
<dbReference type="Gene3D" id="3.40.50.300">
    <property type="entry name" value="P-loop containing nucleotide triphosphate hydrolases"/>
    <property type="match status" value="2"/>
</dbReference>
<dbReference type="CDD" id="cd18606">
    <property type="entry name" value="ABC_6TM_YOR1_D2_like"/>
    <property type="match status" value="1"/>
</dbReference>
<dbReference type="CDD" id="cd03250">
    <property type="entry name" value="ABCC_MRP_domain1"/>
    <property type="match status" value="1"/>
</dbReference>
<dbReference type="CDD" id="cd18597">
    <property type="entry name" value="ABC_6TM_YOR1_D1_like"/>
    <property type="match status" value="1"/>
</dbReference>
<evidence type="ECO:0000256" key="8">
    <source>
        <dbReference type="ARBA" id="ARBA00023136"/>
    </source>
</evidence>
<evidence type="ECO:0000256" key="3">
    <source>
        <dbReference type="ARBA" id="ARBA00022692"/>
    </source>
</evidence>
<dbReference type="InterPro" id="IPR050173">
    <property type="entry name" value="ABC_transporter_C-like"/>
</dbReference>
<dbReference type="Pfam" id="PF00005">
    <property type="entry name" value="ABC_tran"/>
    <property type="match status" value="2"/>
</dbReference>
<dbReference type="GO" id="GO:0000329">
    <property type="term" value="C:fungal-type vacuole membrane"/>
    <property type="evidence" value="ECO:0007669"/>
    <property type="project" value="UniProtKB-ARBA"/>
</dbReference>
<dbReference type="InterPro" id="IPR011527">
    <property type="entry name" value="ABC1_TM_dom"/>
</dbReference>
<accession>A0A507DA67</accession>
<dbReference type="VEuPathDB" id="FungiDB:SeMB42_g02945"/>
<dbReference type="Proteomes" id="UP000317494">
    <property type="component" value="Unassembled WGS sequence"/>
</dbReference>
<feature type="transmembrane region" description="Helical" evidence="10">
    <location>
        <begin position="413"/>
        <end position="434"/>
    </location>
</feature>
<dbReference type="FunFam" id="3.40.50.300:FF:000997">
    <property type="entry name" value="Multidrug resistance-associated protein 1"/>
    <property type="match status" value="1"/>
</dbReference>
<feature type="domain" description="ABC transmembrane type-1" evidence="12">
    <location>
        <begin position="915"/>
        <end position="1189"/>
    </location>
</feature>
<dbReference type="PROSITE" id="PS50893">
    <property type="entry name" value="ABC_TRANSPORTER_2"/>
    <property type="match status" value="2"/>
</dbReference>
<dbReference type="PROSITE" id="PS50929">
    <property type="entry name" value="ABC_TM1F"/>
    <property type="match status" value="2"/>
</dbReference>
<feature type="transmembrane region" description="Helical" evidence="10">
    <location>
        <begin position="952"/>
        <end position="974"/>
    </location>
</feature>
<evidence type="ECO:0000256" key="7">
    <source>
        <dbReference type="ARBA" id="ARBA00022989"/>
    </source>
</evidence>
<evidence type="ECO:0000256" key="6">
    <source>
        <dbReference type="ARBA" id="ARBA00022840"/>
    </source>
</evidence>
<keyword evidence="8 10" id="KW-0472">Membrane</keyword>
<dbReference type="PANTHER" id="PTHR24223:SF443">
    <property type="entry name" value="MULTIDRUG-RESISTANCE LIKE PROTEIN 1, ISOFORM I"/>
    <property type="match status" value="1"/>
</dbReference>
<dbReference type="STRING" id="286115.A0A507DA67"/>
<keyword evidence="2" id="KW-0813">Transport</keyword>
<feature type="transmembrane region" description="Helical" evidence="10">
    <location>
        <begin position="1135"/>
        <end position="1154"/>
    </location>
</feature>
<dbReference type="FunFam" id="3.40.50.300:FF:000163">
    <property type="entry name" value="Multidrug resistance-associated protein member 4"/>
    <property type="match status" value="1"/>
</dbReference>
<evidence type="ECO:0000256" key="2">
    <source>
        <dbReference type="ARBA" id="ARBA00022448"/>
    </source>
</evidence>
<organism evidence="13 14">
    <name type="scientific">Synchytrium endobioticum</name>
    <dbReference type="NCBI Taxonomy" id="286115"/>
    <lineage>
        <taxon>Eukaryota</taxon>
        <taxon>Fungi</taxon>
        <taxon>Fungi incertae sedis</taxon>
        <taxon>Chytridiomycota</taxon>
        <taxon>Chytridiomycota incertae sedis</taxon>
        <taxon>Chytridiomycetes</taxon>
        <taxon>Synchytriales</taxon>
        <taxon>Synchytriaceae</taxon>
        <taxon>Synchytrium</taxon>
    </lineage>
</organism>
<proteinExistence type="predicted"/>
<dbReference type="FunFam" id="1.20.1560.10:FF:000010">
    <property type="entry name" value="Multidrug resistance-associated ABC transporter"/>
    <property type="match status" value="1"/>
</dbReference>
<feature type="transmembrane region" description="Helical" evidence="10">
    <location>
        <begin position="309"/>
        <end position="326"/>
    </location>
</feature>
<feature type="domain" description="ABC transmembrane type-1" evidence="12">
    <location>
        <begin position="187"/>
        <end position="472"/>
    </location>
</feature>
<feature type="domain" description="ABC transporter" evidence="11">
    <location>
        <begin position="584"/>
        <end position="817"/>
    </location>
</feature>
<keyword evidence="14" id="KW-1185">Reference proteome</keyword>
<keyword evidence="5" id="KW-0547">Nucleotide-binding</keyword>
<dbReference type="EMBL" id="QEAN01000098">
    <property type="protein sequence ID" value="TPX48532.1"/>
    <property type="molecule type" value="Genomic_DNA"/>
</dbReference>
<keyword evidence="4" id="KW-0677">Repeat</keyword>
<comment type="subcellular location">
    <subcellularLocation>
        <location evidence="1">Vacuole membrane</location>
        <topology evidence="1">Multi-pass membrane protein</topology>
    </subcellularLocation>
</comment>
<keyword evidence="7 10" id="KW-1133">Transmembrane helix</keyword>
<feature type="non-terminal residue" evidence="13">
    <location>
        <position position="1"/>
    </location>
</feature>
<evidence type="ECO:0000256" key="9">
    <source>
        <dbReference type="SAM" id="MobiDB-lite"/>
    </source>
</evidence>
<dbReference type="InterPro" id="IPR017871">
    <property type="entry name" value="ABC_transporter-like_CS"/>
</dbReference>
<dbReference type="InterPro" id="IPR036640">
    <property type="entry name" value="ABC1_TM_sf"/>
</dbReference>
<feature type="region of interest" description="Disordered" evidence="9">
    <location>
        <begin position="530"/>
        <end position="600"/>
    </location>
</feature>
<evidence type="ECO:0000259" key="12">
    <source>
        <dbReference type="PROSITE" id="PS50929"/>
    </source>
</evidence>
<dbReference type="GO" id="GO:0005524">
    <property type="term" value="F:ATP binding"/>
    <property type="evidence" value="ECO:0007669"/>
    <property type="project" value="UniProtKB-KW"/>
</dbReference>
<dbReference type="SUPFAM" id="SSF52540">
    <property type="entry name" value="P-loop containing nucleoside triphosphate hydrolases"/>
    <property type="match status" value="2"/>
</dbReference>
<evidence type="ECO:0000313" key="13">
    <source>
        <dbReference type="EMBL" id="TPX48532.1"/>
    </source>
</evidence>
<dbReference type="FunFam" id="1.20.1560.10:FF:000082">
    <property type="entry name" value="ABC transporter, multidrug resistance associated protein"/>
    <property type="match status" value="1"/>
</dbReference>
<sequence length="1499" mass="166910">GKLSARDEDRVLRCRAPGLLPCIGHSPSHRAAKDLEGYVHIVPVEFCILRFRPPSICQVRAMEKTATLPATDEPHSLPMLPENDANWFSKLFVIWMDRIFYKGYKQSLERQDMYTISNRFEVKPLADEFAAIWASESERQRTDPKHSLNNSGEKSFWKRIIPSNPLPPKDEPSLARALWKQWARRAWFVGMWKLLADTANLTTPLLLAQIVSFVEQSVSAPEPPPLHMGFVYVVILFVLQGLAAIAQNRFFVNANGYGMSVRATMTATIYRKALRLSSLSRQDYNAGRVTNMISSDTQRLEMFVTNCHMLWTAPVMLLGIFIVLLVQLGPPAIAGFCLLIALTPVQEKMWKKLGAIRKQSAGITDQRVRATQEILSGIRIIKFFAWEQPFMDRIMKLRHSEMNQIIKASVTRAGLQSIAFSFPVISAAISFVIYGLTAPRLDPAKIFAAVSLFNMMRFPLMFFPLVIAAWADSAVAIKRITGLLLAQEIENQPVTDPNAPDAVRVDNANFIWDSDPPEVIAKRQQDHDALFKKSGGGGRIARLLGDPARRQKRAPNGNGTSSELGQPDPVLNGVADPGDQKKWRRRRGVSKPSENMGRGVSQMLSLPDTFTLQNIDLTIPRGQLVVVVGSVGSGKSSLLNALIGECKRISGNVVFGGSVGYASQQAWIQNATVRDNILFGQPYDRERYYRTLHTCALEKDISVLPQGDMTEIGERGINLSGGQKARVALARLLYFGSDIILMDDPLSAVDAHVGRFLFENCILGALKDKTRILVTHQLHFLHKADYVIVMKDGKIAERGNFHELMSSHGEFSALMTSYGGVDATTEISVPGTGEFRVHELDEKKIEDQQSEVSQKQLTLSGKNTLERISKQIKVNSENGPVALMMAEDRAVGAVSGAVYWAYTKHAGGWTFLCSLAVIIILVQASSVGNNFWLTIWTQNQIPQLGDRGYVGIYLMFGVVQSLMLFVFSSFMAVIGNRAARGLHIGSIQKVLFAPVAFFDTTPLGRIVNRFARDQDQIDTQLVDSLRMFISTFSAAVSTFVLIIYATPIFAAPLVPILGLYWLIQAVYRRTARELKRLDSITRSPLYAYVGESLNGISTIRAYREENTFINHNDFLIDANNSPYYMTICAQYWLNIRLNMLGNLILFFAGLFAVLDRYRVAAAIIGLSLSYAQQITQTLSWCVQQASQVEIQMNSVERVHYYSTFLETEAAPINETHRPPQDWPDKGDISIKDLQMKYSEKGPLILKDISLEVKSTEKIGIVGRTGSGKSSLMQAIFRMVEPVGGSIIIDGEDCLTLGLNDLRSRLAIIPQDPTLFSGTIRYNLDPFAQHSDSDLWDALARASLKDKVAEMDGKLEASVTEGGENLSVGQRQLLCLARAMLRRPKVLVLDEVTSNIDYETDATVQRVLREDFQQTTILTIAHRLNTIIDYDKILVLDQGRIVEYDTPANLLSREGTAFGALVDETGATNSKLLRELALLPLATRRRSVISQVLPEVAING</sequence>
<name>A0A507DA67_9FUNG</name>
<dbReference type="GO" id="GO:0016887">
    <property type="term" value="F:ATP hydrolysis activity"/>
    <property type="evidence" value="ECO:0007669"/>
    <property type="project" value="InterPro"/>
</dbReference>
<dbReference type="GO" id="GO:0140359">
    <property type="term" value="F:ABC-type transporter activity"/>
    <property type="evidence" value="ECO:0007669"/>
    <property type="project" value="InterPro"/>
</dbReference>
<feature type="transmembrane region" description="Helical" evidence="10">
    <location>
        <begin position="1049"/>
        <end position="1067"/>
    </location>
</feature>
<dbReference type="InterPro" id="IPR003593">
    <property type="entry name" value="AAA+_ATPase"/>
</dbReference>
<dbReference type="SUPFAM" id="SSF90123">
    <property type="entry name" value="ABC transporter transmembrane region"/>
    <property type="match status" value="2"/>
</dbReference>
<evidence type="ECO:0000313" key="14">
    <source>
        <dbReference type="Proteomes" id="UP000317494"/>
    </source>
</evidence>